<keyword evidence="6" id="KW-1185">Reference proteome</keyword>
<dbReference type="Proteomes" id="UP000295270">
    <property type="component" value="Unassembled WGS sequence"/>
</dbReference>
<proteinExistence type="predicted"/>
<gene>
    <name evidence="5" type="ORF">D0809_20845</name>
    <name evidence="4" type="ORF">EV142_10984</name>
</gene>
<feature type="signal peptide" evidence="3">
    <location>
        <begin position="1"/>
        <end position="23"/>
    </location>
</feature>
<dbReference type="NCBIfam" id="TIGR04183">
    <property type="entry name" value="Por_Secre_tail"/>
    <property type="match status" value="1"/>
</dbReference>
<dbReference type="OrthoDB" id="2582440at2"/>
<evidence type="ECO:0000313" key="7">
    <source>
        <dbReference type="Proteomes" id="UP000298340"/>
    </source>
</evidence>
<evidence type="ECO:0000313" key="5">
    <source>
        <dbReference type="EMBL" id="TEB42347.1"/>
    </source>
</evidence>
<dbReference type="InterPro" id="IPR026444">
    <property type="entry name" value="Secre_tail"/>
</dbReference>
<dbReference type="EMBL" id="QWDN01000009">
    <property type="protein sequence ID" value="TEB42347.1"/>
    <property type="molecule type" value="Genomic_DNA"/>
</dbReference>
<evidence type="ECO:0000256" key="3">
    <source>
        <dbReference type="SAM" id="SignalP"/>
    </source>
</evidence>
<protein>
    <submittedName>
        <fullName evidence="4">Secreted protein (Por secretion system target)</fullName>
    </submittedName>
    <submittedName>
        <fullName evidence="5">T9SS C-terminal target domain-containing protein</fullName>
    </submittedName>
</protein>
<evidence type="ECO:0000313" key="4">
    <source>
        <dbReference type="EMBL" id="TCN53101.1"/>
    </source>
</evidence>
<comment type="caution">
    <text evidence="5">The sequence shown here is derived from an EMBL/GenBank/DDBJ whole genome shotgun (WGS) entry which is preliminary data.</text>
</comment>
<evidence type="ECO:0000313" key="6">
    <source>
        <dbReference type="Proteomes" id="UP000295270"/>
    </source>
</evidence>
<organism evidence="5 7">
    <name type="scientific">Flavobacterium circumlabens</name>
    <dbReference type="NCBI Taxonomy" id="2133765"/>
    <lineage>
        <taxon>Bacteria</taxon>
        <taxon>Pseudomonadati</taxon>
        <taxon>Bacteroidota</taxon>
        <taxon>Flavobacteriia</taxon>
        <taxon>Flavobacteriales</taxon>
        <taxon>Flavobacteriaceae</taxon>
        <taxon>Flavobacterium</taxon>
    </lineage>
</organism>
<dbReference type="Proteomes" id="UP000298340">
    <property type="component" value="Unassembled WGS sequence"/>
</dbReference>
<feature type="chain" id="PRO_5043204400" evidence="3">
    <location>
        <begin position="24"/>
        <end position="599"/>
    </location>
</feature>
<sequence>MKKTLLLLTVFISCQSFSQIAIGANTPVYVKAQVLYVGQNINLAANSNLYLRNNSQLVQGTTGLSANTGTGNMSVYQEGTSDHFDYNYWCSPVGNTAASAINNNFGITQLYQPVTSTASSSAALLPVGSYNGLASPLSIATHWIYKLTIANNYSQWIPVGSTTALAPGEGFTMKGTSGSDQTDPEGTGIVNNPGTGRQRYDFRGKPNDGDIIVAVGANNAATLTGNPYPSALHLNAFLLDPANTAATGVAYFWQQDKNVNSHYLSAYKGGYAAYSPVSIESNGIYTAATFRSYNSNGTVNNDPPTGTSPVVSRKYLPIGQGFLINGITNGTVTFRNAHRIFYKEDNSVSQFEKPAKNTSAIKNGPPVPPSPIPYFKLNTIINKEFTRQLALALVSGATDGVDRGIDAKNMDEDLPNDVAFWIENGNYVIEGVAFDLSKKIPLSVKAATSTTFQFYIPEMVDFDFSQAVYLYDSLDNSYHEITKSTYEVTVAPGTYTDRFKISFTNQTLGKKEDSKTNFFITQDNASKVLKAMNPDNQIMKSFVLYDILGRAVLSKEPLEAEPNYSFSTSGISSGVYIATFLTAENVKITQKVIISNSGR</sequence>
<reference evidence="4" key="3">
    <citation type="submission" date="2019-03" db="EMBL/GenBank/DDBJ databases">
        <authorList>
            <person name="Whitman W."/>
            <person name="Huntemann M."/>
            <person name="Clum A."/>
            <person name="Pillay M."/>
            <person name="Palaniappan K."/>
            <person name="Varghese N."/>
            <person name="Mikhailova N."/>
            <person name="Stamatis D."/>
            <person name="Reddy T."/>
            <person name="Daum C."/>
            <person name="Shapiro N."/>
            <person name="Ivanova N."/>
            <person name="Kyrpides N."/>
            <person name="Woyke T."/>
        </authorList>
    </citation>
    <scope>NUCLEOTIDE SEQUENCE</scope>
    <source>
        <strain evidence="4">P5626</strain>
    </source>
</reference>
<dbReference type="RefSeq" id="WP_132037509.1">
    <property type="nucleotide sequence ID" value="NZ_QWDN01000009.1"/>
</dbReference>
<dbReference type="AlphaFoldDB" id="A0A4Y7U7C6"/>
<keyword evidence="1 3" id="KW-0732">Signal</keyword>
<feature type="region of interest" description="Disordered" evidence="2">
    <location>
        <begin position="174"/>
        <end position="198"/>
    </location>
</feature>
<dbReference type="EMBL" id="SLWA01000009">
    <property type="protein sequence ID" value="TCN53101.1"/>
    <property type="molecule type" value="Genomic_DNA"/>
</dbReference>
<evidence type="ECO:0000256" key="2">
    <source>
        <dbReference type="SAM" id="MobiDB-lite"/>
    </source>
</evidence>
<evidence type="ECO:0000256" key="1">
    <source>
        <dbReference type="ARBA" id="ARBA00022729"/>
    </source>
</evidence>
<name>A0A4Y7U7C6_9FLAO</name>
<reference evidence="4 6" key="1">
    <citation type="journal article" date="2015" name="Stand. Genomic Sci.">
        <title>Genomic Encyclopedia of Bacterial and Archaeal Type Strains, Phase III: the genomes of soil and plant-associated and newly described type strains.</title>
        <authorList>
            <person name="Whitman W.B."/>
            <person name="Woyke T."/>
            <person name="Klenk H.P."/>
            <person name="Zhou Y."/>
            <person name="Lilburn T.G."/>
            <person name="Beck B.J."/>
            <person name="De Vos P."/>
            <person name="Vandamme P."/>
            <person name="Eisen J.A."/>
            <person name="Garrity G."/>
            <person name="Hugenholtz P."/>
            <person name="Kyrpides N.C."/>
        </authorList>
    </citation>
    <scope>NUCLEOTIDE SEQUENCE [LARGE SCALE GENOMIC DNA]</scope>
    <source>
        <strain evidence="4 6">P5626</strain>
    </source>
</reference>
<accession>A0A4Y7U7C6</accession>
<reference evidence="5 7" key="2">
    <citation type="journal article" date="2018" name="Syst. Appl. Microbiol.">
        <title>Flavobacterium circumlabens sp. nov. and Flavobacterium cupreum sp. nov., two psychrotrophic species isolated from Antarctic environmental samples.</title>
        <authorList>
            <person name="Kralova S."/>
            <person name="Busse H.J."/>
            <person name="Svec P."/>
            <person name="Maslanova I."/>
            <person name="Stankova E."/>
            <person name="Bartak M."/>
            <person name="Sedlacek I."/>
        </authorList>
    </citation>
    <scope>NUCLEOTIDE SEQUENCE [LARGE SCALE GENOMIC DNA]</scope>
    <source>
        <strain evidence="5 7">CCM 8828</strain>
    </source>
</reference>